<comment type="caution">
    <text evidence="3">The sequence shown here is derived from an EMBL/GenBank/DDBJ whole genome shotgun (WGS) entry which is preliminary data.</text>
</comment>
<dbReference type="SUPFAM" id="SSF52540">
    <property type="entry name" value="P-loop containing nucleoside triphosphate hydrolases"/>
    <property type="match status" value="2"/>
</dbReference>
<dbReference type="EMBL" id="BARS01002641">
    <property type="protein sequence ID" value="GAF70550.1"/>
    <property type="molecule type" value="Genomic_DNA"/>
</dbReference>
<dbReference type="InterPro" id="IPR000330">
    <property type="entry name" value="SNF2_N"/>
</dbReference>
<feature type="non-terminal residue" evidence="3">
    <location>
        <position position="432"/>
    </location>
</feature>
<dbReference type="PANTHER" id="PTHR45766:SF6">
    <property type="entry name" value="SWI_SNF-RELATED MATRIX-ASSOCIATED ACTIN-DEPENDENT REGULATOR OF CHROMATIN SUBFAMILY A-LIKE PROTEIN 1"/>
    <property type="match status" value="1"/>
</dbReference>
<dbReference type="InterPro" id="IPR014001">
    <property type="entry name" value="Helicase_ATP-bd"/>
</dbReference>
<gene>
    <name evidence="3" type="ORF">S01H1_05065</name>
</gene>
<sequence>MSRQLYPYQETGVAFLKEHRGGFLLDEPGLGKTCQAIVAARSLGRHILVICPNTLKAWWRTEIRTLYPNDKVLVARKGGRFTYDADGNRLEFEMRLTSVNSRHLIPRWTIVHYTGARMQAEEFAKMPWDVVITDECHYIKNRKAARSEAVKRITPKDAIKIGLTATPFSKNPADWWSQLDWIAPARHDWRSYWRFCNTFADFTMEEGDYGRYRKFMGAKNLDLLAQVMAAYCIRRTKKVVAPQIPPLTTTKMPLILEGRQSVIYRKLKKAEAEAHIIDSESGELQRVLMVNVLARLIRLEQSLSHPWTLDANVKGAKLEWLLEWKKSYVHPAVIATKFKPAAKHIAELLGTRAITGDVGVRTRQALIDEWNRGEQQFLVGTIHTIGTGLNLGKAYSIVLYDQVYSPILMDQVRQRIHRLTTDHPVEAIYLYI</sequence>
<keyword evidence="1" id="KW-0378">Hydrolase</keyword>
<dbReference type="Pfam" id="PF00176">
    <property type="entry name" value="SNF2-rel_dom"/>
    <property type="match status" value="1"/>
</dbReference>
<dbReference type="PANTHER" id="PTHR45766">
    <property type="entry name" value="DNA ANNEALING HELICASE AND ENDONUCLEASE ZRANB3 FAMILY MEMBER"/>
    <property type="match status" value="1"/>
</dbReference>
<dbReference type="Pfam" id="PF00271">
    <property type="entry name" value="Helicase_C"/>
    <property type="match status" value="1"/>
</dbReference>
<evidence type="ECO:0000259" key="2">
    <source>
        <dbReference type="PROSITE" id="PS51192"/>
    </source>
</evidence>
<dbReference type="InterPro" id="IPR027417">
    <property type="entry name" value="P-loop_NTPase"/>
</dbReference>
<dbReference type="Gene3D" id="3.40.50.300">
    <property type="entry name" value="P-loop containing nucleotide triphosphate hydrolases"/>
    <property type="match status" value="1"/>
</dbReference>
<dbReference type="SMART" id="SM00490">
    <property type="entry name" value="HELICc"/>
    <property type="match status" value="1"/>
</dbReference>
<reference evidence="3" key="1">
    <citation type="journal article" date="2014" name="Front. Microbiol.">
        <title>High frequency of phylogenetically diverse reductive dehalogenase-homologous genes in deep subseafloor sedimentary metagenomes.</title>
        <authorList>
            <person name="Kawai M."/>
            <person name="Futagami T."/>
            <person name="Toyoda A."/>
            <person name="Takaki Y."/>
            <person name="Nishi S."/>
            <person name="Hori S."/>
            <person name="Arai W."/>
            <person name="Tsubouchi T."/>
            <person name="Morono Y."/>
            <person name="Uchiyama I."/>
            <person name="Ito T."/>
            <person name="Fujiyama A."/>
            <person name="Inagaki F."/>
            <person name="Takami H."/>
        </authorList>
    </citation>
    <scope>NUCLEOTIDE SEQUENCE</scope>
    <source>
        <strain evidence="3">Expedition CK06-06</strain>
    </source>
</reference>
<dbReference type="GO" id="GO:0031297">
    <property type="term" value="P:replication fork processing"/>
    <property type="evidence" value="ECO:0007669"/>
    <property type="project" value="TreeGrafter"/>
</dbReference>
<proteinExistence type="predicted"/>
<dbReference type="Gene3D" id="3.40.50.10810">
    <property type="entry name" value="Tandem AAA-ATPase domain"/>
    <property type="match status" value="1"/>
</dbReference>
<dbReference type="GO" id="GO:0016787">
    <property type="term" value="F:hydrolase activity"/>
    <property type="evidence" value="ECO:0007669"/>
    <property type="project" value="UniProtKB-KW"/>
</dbReference>
<dbReference type="SMART" id="SM00487">
    <property type="entry name" value="DEXDc"/>
    <property type="match status" value="1"/>
</dbReference>
<dbReference type="AlphaFoldDB" id="X0T3E0"/>
<dbReference type="InterPro" id="IPR001650">
    <property type="entry name" value="Helicase_C-like"/>
</dbReference>
<dbReference type="GO" id="GO:0005524">
    <property type="term" value="F:ATP binding"/>
    <property type="evidence" value="ECO:0007669"/>
    <property type="project" value="InterPro"/>
</dbReference>
<dbReference type="PROSITE" id="PS51192">
    <property type="entry name" value="HELICASE_ATP_BIND_1"/>
    <property type="match status" value="1"/>
</dbReference>
<feature type="domain" description="Helicase ATP-binding" evidence="2">
    <location>
        <begin position="13"/>
        <end position="185"/>
    </location>
</feature>
<dbReference type="GO" id="GO:0006281">
    <property type="term" value="P:DNA repair"/>
    <property type="evidence" value="ECO:0007669"/>
    <property type="project" value="TreeGrafter"/>
</dbReference>
<evidence type="ECO:0000256" key="1">
    <source>
        <dbReference type="ARBA" id="ARBA00022801"/>
    </source>
</evidence>
<evidence type="ECO:0000313" key="3">
    <source>
        <dbReference type="EMBL" id="GAF70550.1"/>
    </source>
</evidence>
<accession>X0T3E0</accession>
<name>X0T3E0_9ZZZZ</name>
<protein>
    <recommendedName>
        <fullName evidence="2">Helicase ATP-binding domain-containing protein</fullName>
    </recommendedName>
</protein>
<dbReference type="InterPro" id="IPR038718">
    <property type="entry name" value="SNF2-like_sf"/>
</dbReference>
<organism evidence="3">
    <name type="scientific">marine sediment metagenome</name>
    <dbReference type="NCBI Taxonomy" id="412755"/>
    <lineage>
        <taxon>unclassified sequences</taxon>
        <taxon>metagenomes</taxon>
        <taxon>ecological metagenomes</taxon>
    </lineage>
</organism>